<dbReference type="CDD" id="cd07185">
    <property type="entry name" value="OmpA_C-like"/>
    <property type="match status" value="1"/>
</dbReference>
<evidence type="ECO:0000256" key="1">
    <source>
        <dbReference type="ARBA" id="ARBA00004442"/>
    </source>
</evidence>
<dbReference type="InterPro" id="IPR006665">
    <property type="entry name" value="OmpA-like"/>
</dbReference>
<evidence type="ECO:0000259" key="6">
    <source>
        <dbReference type="PROSITE" id="PS51123"/>
    </source>
</evidence>
<dbReference type="PANTHER" id="PTHR30329:SF21">
    <property type="entry name" value="LIPOPROTEIN YIAD-RELATED"/>
    <property type="match status" value="1"/>
</dbReference>
<proteinExistence type="predicted"/>
<evidence type="ECO:0000256" key="2">
    <source>
        <dbReference type="ARBA" id="ARBA00023136"/>
    </source>
</evidence>
<protein>
    <submittedName>
        <fullName evidence="7">Outer membrane protein OmpAb</fullName>
    </submittedName>
</protein>
<dbReference type="Gene3D" id="3.30.1330.60">
    <property type="entry name" value="OmpA-like domain"/>
    <property type="match status" value="1"/>
</dbReference>
<evidence type="ECO:0000256" key="3">
    <source>
        <dbReference type="ARBA" id="ARBA00023237"/>
    </source>
</evidence>
<dbReference type="InterPro" id="IPR036737">
    <property type="entry name" value="OmpA-like_sf"/>
</dbReference>
<dbReference type="PROSITE" id="PS51123">
    <property type="entry name" value="OMPA_2"/>
    <property type="match status" value="1"/>
</dbReference>
<dbReference type="GO" id="GO:0009279">
    <property type="term" value="C:cell outer membrane"/>
    <property type="evidence" value="ECO:0007669"/>
    <property type="project" value="UniProtKB-SubCell"/>
</dbReference>
<feature type="domain" description="OmpA-like" evidence="6">
    <location>
        <begin position="198"/>
        <end position="315"/>
    </location>
</feature>
<dbReference type="Proteomes" id="UP000051184">
    <property type="component" value="Unassembled WGS sequence"/>
</dbReference>
<evidence type="ECO:0000256" key="5">
    <source>
        <dbReference type="SAM" id="SignalP"/>
    </source>
</evidence>
<keyword evidence="5" id="KW-0732">Signal</keyword>
<organism evidence="7 8">
    <name type="scientific">Cognatishimia activa</name>
    <dbReference type="NCBI Taxonomy" id="1715691"/>
    <lineage>
        <taxon>Bacteria</taxon>
        <taxon>Pseudomonadati</taxon>
        <taxon>Pseudomonadota</taxon>
        <taxon>Alphaproteobacteria</taxon>
        <taxon>Rhodobacterales</taxon>
        <taxon>Paracoccaceae</taxon>
        <taxon>Cognatishimia</taxon>
    </lineage>
</organism>
<reference evidence="8" key="1">
    <citation type="submission" date="2015-09" db="EMBL/GenBank/DDBJ databases">
        <authorList>
            <person name="Rodrigo-Torres Lidia"/>
            <person name="Arahal R.David."/>
        </authorList>
    </citation>
    <scope>NUCLEOTIDE SEQUENCE [LARGE SCALE GENOMIC DNA]</scope>
    <source>
        <strain evidence="8">CECT 5114</strain>
    </source>
</reference>
<comment type="subcellular location">
    <subcellularLocation>
        <location evidence="1">Cell outer membrane</location>
    </subcellularLocation>
</comment>
<gene>
    <name evidence="7" type="ORF">TA5114_00501</name>
</gene>
<dbReference type="PRINTS" id="PR01021">
    <property type="entry name" value="OMPADOMAIN"/>
</dbReference>
<keyword evidence="2 4" id="KW-0472">Membrane</keyword>
<feature type="chain" id="PRO_5006065408" evidence="5">
    <location>
        <begin position="19"/>
        <end position="315"/>
    </location>
</feature>
<dbReference type="AlphaFoldDB" id="A0A0P1IM76"/>
<name>A0A0P1IM76_9RHOB</name>
<keyword evidence="8" id="KW-1185">Reference proteome</keyword>
<dbReference type="OrthoDB" id="9792021at2"/>
<accession>A0A0P1IM76</accession>
<dbReference type="STRING" id="1715691.TA5113_00261"/>
<dbReference type="EMBL" id="CYUE01000002">
    <property type="protein sequence ID" value="CUK24715.1"/>
    <property type="molecule type" value="Genomic_DNA"/>
</dbReference>
<dbReference type="InterPro" id="IPR050330">
    <property type="entry name" value="Bact_OuterMem_StrucFunc"/>
</dbReference>
<dbReference type="RefSeq" id="WP_058313696.1">
    <property type="nucleotide sequence ID" value="NZ_CYTO01000004.1"/>
</dbReference>
<evidence type="ECO:0000313" key="7">
    <source>
        <dbReference type="EMBL" id="CUK24715.1"/>
    </source>
</evidence>
<evidence type="ECO:0000313" key="8">
    <source>
        <dbReference type="Proteomes" id="UP000051184"/>
    </source>
</evidence>
<dbReference type="PANTHER" id="PTHR30329">
    <property type="entry name" value="STATOR ELEMENT OF FLAGELLAR MOTOR COMPLEX"/>
    <property type="match status" value="1"/>
</dbReference>
<keyword evidence="3" id="KW-0998">Cell outer membrane</keyword>
<sequence length="315" mass="32910">MNRVAALIPCLFFPVAAAALEIAMPQGSVLAEDEVKESGSYALPDGPFYDGTLSSRQLTGHVSRQAWHLQGEDLDTEQLIAPLRGQLEASGFAILLDCDASSCGGFDFRFATEVMPAPGMFVDLANYRFVSALKDTSKGTEAVSVLVSTSDVLGYTQLIAVLPGPEAGELPLDKPVVTAPVAPTVVDPTIPSDLIKALDLGGHVVLSDLKFETGSANLADGDFASLQAIAAYLIATPDARIALVGHTDNVGSLEGNVALSERRALAVKGRLVNDLGIPAARIDAQGVGYLAPIASNKTDSGRNANRRVEAVLLSQ</sequence>
<dbReference type="Pfam" id="PF00691">
    <property type="entry name" value="OmpA"/>
    <property type="match status" value="1"/>
</dbReference>
<dbReference type="InterPro" id="IPR006664">
    <property type="entry name" value="OMP_bac"/>
</dbReference>
<feature type="signal peptide" evidence="5">
    <location>
        <begin position="1"/>
        <end position="18"/>
    </location>
</feature>
<evidence type="ECO:0000256" key="4">
    <source>
        <dbReference type="PROSITE-ProRule" id="PRU00473"/>
    </source>
</evidence>
<dbReference type="SUPFAM" id="SSF103088">
    <property type="entry name" value="OmpA-like"/>
    <property type="match status" value="1"/>
</dbReference>